<comment type="subcellular location">
    <subcellularLocation>
        <location evidence="1">Cytoplasm</location>
    </subcellularLocation>
</comment>
<dbReference type="EMBL" id="CDMZ01000692">
    <property type="protein sequence ID" value="CEM19595.1"/>
    <property type="molecule type" value="Genomic_DNA"/>
</dbReference>
<keyword evidence="3" id="KW-0853">WD repeat</keyword>
<keyword evidence="8" id="KW-0472">Membrane</keyword>
<feature type="compositionally biased region" description="Polar residues" evidence="7">
    <location>
        <begin position="1246"/>
        <end position="1260"/>
    </location>
</feature>
<feature type="region of interest" description="Disordered" evidence="7">
    <location>
        <begin position="1240"/>
        <end position="1272"/>
    </location>
</feature>
<dbReference type="PANTHER" id="PTHR14344:SF3">
    <property type="entry name" value="WD REPEAT-CONTAINING PROTEIN 6"/>
    <property type="match status" value="1"/>
</dbReference>
<dbReference type="InterPro" id="IPR015943">
    <property type="entry name" value="WD40/YVTN_repeat-like_dom_sf"/>
</dbReference>
<evidence type="ECO:0000256" key="7">
    <source>
        <dbReference type="SAM" id="MobiDB-lite"/>
    </source>
</evidence>
<feature type="compositionally biased region" description="Low complexity" evidence="7">
    <location>
        <begin position="1536"/>
        <end position="1551"/>
    </location>
</feature>
<proteinExistence type="inferred from homology"/>
<dbReference type="GO" id="GO:0030488">
    <property type="term" value="P:tRNA methylation"/>
    <property type="evidence" value="ECO:0007669"/>
    <property type="project" value="TreeGrafter"/>
</dbReference>
<evidence type="ECO:0000256" key="6">
    <source>
        <dbReference type="ARBA" id="ARBA00038255"/>
    </source>
</evidence>
<dbReference type="InterPro" id="IPR051973">
    <property type="entry name" value="tRNA_Anticodon_Mtase-Reg"/>
</dbReference>
<organism evidence="9">
    <name type="scientific">Chromera velia CCMP2878</name>
    <dbReference type="NCBI Taxonomy" id="1169474"/>
    <lineage>
        <taxon>Eukaryota</taxon>
        <taxon>Sar</taxon>
        <taxon>Alveolata</taxon>
        <taxon>Colpodellida</taxon>
        <taxon>Chromeraceae</taxon>
        <taxon>Chromera</taxon>
    </lineage>
</organism>
<dbReference type="GO" id="GO:0005737">
    <property type="term" value="C:cytoplasm"/>
    <property type="evidence" value="ECO:0007669"/>
    <property type="project" value="UniProtKB-SubCell"/>
</dbReference>
<dbReference type="VEuPathDB" id="CryptoDB:Cvel_19136"/>
<feature type="compositionally biased region" description="Basic and acidic residues" evidence="7">
    <location>
        <begin position="1099"/>
        <end position="1108"/>
    </location>
</feature>
<accession>A0A0G4FXK9</accession>
<gene>
    <name evidence="9" type="ORF">Cvel_19136</name>
</gene>
<evidence type="ECO:0000256" key="2">
    <source>
        <dbReference type="ARBA" id="ARBA00022490"/>
    </source>
</evidence>
<feature type="region of interest" description="Disordered" evidence="7">
    <location>
        <begin position="1521"/>
        <end position="1551"/>
    </location>
</feature>
<dbReference type="PANTHER" id="PTHR14344">
    <property type="entry name" value="WD REPEAT PROTEIN"/>
    <property type="match status" value="1"/>
</dbReference>
<evidence type="ECO:0000256" key="8">
    <source>
        <dbReference type="SAM" id="Phobius"/>
    </source>
</evidence>
<evidence type="ECO:0000256" key="5">
    <source>
        <dbReference type="ARBA" id="ARBA00022737"/>
    </source>
</evidence>
<evidence type="ECO:0000256" key="3">
    <source>
        <dbReference type="ARBA" id="ARBA00022574"/>
    </source>
</evidence>
<feature type="transmembrane region" description="Helical" evidence="8">
    <location>
        <begin position="229"/>
        <end position="251"/>
    </location>
</feature>
<feature type="region of interest" description="Disordered" evidence="7">
    <location>
        <begin position="1633"/>
        <end position="1657"/>
    </location>
</feature>
<keyword evidence="8" id="KW-1133">Transmembrane helix</keyword>
<keyword evidence="4" id="KW-0819">tRNA processing</keyword>
<feature type="transmembrane region" description="Helical" evidence="8">
    <location>
        <begin position="202"/>
        <end position="223"/>
    </location>
</feature>
<dbReference type="SUPFAM" id="SSF50978">
    <property type="entry name" value="WD40 repeat-like"/>
    <property type="match status" value="2"/>
</dbReference>
<dbReference type="Pfam" id="PF00400">
    <property type="entry name" value="WD40"/>
    <property type="match status" value="2"/>
</dbReference>
<keyword evidence="8" id="KW-0812">Transmembrane</keyword>
<dbReference type="InterPro" id="IPR036322">
    <property type="entry name" value="WD40_repeat_dom_sf"/>
</dbReference>
<dbReference type="SMART" id="SM00320">
    <property type="entry name" value="WD40"/>
    <property type="match status" value="5"/>
</dbReference>
<protein>
    <submittedName>
        <fullName evidence="9">Uncharacterized protein</fullName>
    </submittedName>
</protein>
<reference evidence="9" key="1">
    <citation type="submission" date="2014-11" db="EMBL/GenBank/DDBJ databases">
        <authorList>
            <person name="Otto D Thomas"/>
            <person name="Naeem Raeece"/>
        </authorList>
    </citation>
    <scope>NUCLEOTIDE SEQUENCE</scope>
</reference>
<evidence type="ECO:0000256" key="1">
    <source>
        <dbReference type="ARBA" id="ARBA00004496"/>
    </source>
</evidence>
<keyword evidence="5" id="KW-0677">Repeat</keyword>
<feature type="compositionally biased region" description="Acidic residues" evidence="7">
    <location>
        <begin position="1085"/>
        <end position="1095"/>
    </location>
</feature>
<name>A0A0G4FXK9_9ALVE</name>
<feature type="region of interest" description="Disordered" evidence="7">
    <location>
        <begin position="1071"/>
        <end position="1108"/>
    </location>
</feature>
<evidence type="ECO:0000256" key="4">
    <source>
        <dbReference type="ARBA" id="ARBA00022694"/>
    </source>
</evidence>
<comment type="similarity">
    <text evidence="6">Belongs to the WD repeat WDR6 family.</text>
</comment>
<feature type="region of interest" description="Disordered" evidence="7">
    <location>
        <begin position="1"/>
        <end position="31"/>
    </location>
</feature>
<evidence type="ECO:0000313" key="9">
    <source>
        <dbReference type="EMBL" id="CEM19595.1"/>
    </source>
</evidence>
<dbReference type="Gene3D" id="2.130.10.10">
    <property type="entry name" value="YVTN repeat-like/Quinoprotein amine dehydrogenase"/>
    <property type="match status" value="2"/>
</dbReference>
<sequence length="1795" mass="190065">MEVGSQKEFQMDSEGLSEKVETGVGGAQRRCEKDVSQDRSFAAFSNEGGCCERSGSNNSTSSRQLTLPELPVNWKYNVSWAPALRTQQSPFGPFSQDRVFAEIGEGGQSIHIPSASEDICAYYPGTIPTSFCSSFLSEAERGRGSRSGLTKEPFPFVVVRDVCTQTPVAREEEEVKTDSGRPVKGSKRNGCKFGAWKTFVKGFMVFASLAGWTCYLVGSVMFLPDMPPVAYLAGVWLFVFGSSVGLLASLLDAVGPAREGPCAVSFRDGGGGWGEGGEGDGEILLAWGQRRVQIYFFGGKGTGRSVERASAYRVPLDILTADVEDWVLAAVWHDGRGRDGVGRGGSSEGLRLFVASGHSFVDELEVRSPCLSGGGSAGSVRHVRRFEPLKWSLLFSAALLISQKCGHGVTGTSGEGVDGSEGPWVMFAAGTATGRIELWRFNARENTEGLSTAAAKSRKQTRSGVIVSRLPAPLASLEAHRGAVFRVRFFFGGRLMASVGDDRKAVVYMRREGGRGYAALVTLVGHLSRIWDVTLTSPPPVSGSARAGVSGGDGERLQGSVEEKVGVLTAGEDAACCFFVVEIPATLPSREGVGSLIPIPRQSPLSVFRGHKGKGVHCVQALGKGTVGRGRVSESAHSAGSALAAEGGQGGSGIVDEAVGLVASGGEDGDVKIWRLAGLRGLGEKGGAKGEMTAEAGGGFSLKWKLKEEVEGLEEGMEGSGVSKDFVRSLCFVKDEFGLEGENKKDENWGKKLLVTSNEGRIFVLSKSKQRESGGVEGERVEAAPGSHEGSEEFGSRPLCRLLVHLSGYRLTCVDQRGGVLLVGTAEGFCCAVSLGEKRGSPFYWRVFAPELGRVARVFLFSLGRTVHSLGVGGECWGAAATNHLGHLWVGFLQSDSGNGWTCREWASGSLKIKKKNTRLCSFGAVPLDQNVQESTHVSAFLVVVGDEFGDVHAVRLPSLDSLGDGGSDRSLIHLGVARGVHGKESVNDIRVVPSQSLTAFEGDHQSPSRFLVRSCGNNGSLTEMECTPDVPTESRAGVGSREDGIFTTLRNQKIPKINQVFRLLSPSAALPEGTEGAEGGGAEASDDDDDDEEMGIPNEKDGRGDLDHSKNDHDVLLCFRATDLVLWDAASAMEALRLPCGGSKRPLDAVRGVRQERTGEDSCTAAVSLAFLAGDSVNWTEMVLGGGRGVGEERPSALSLRPGFHGKHIHCACFLADGLLCTGGEDNAVKLLQILPGKEGDTHTQGESGSPADQVQQGSLHLRAADSSEEHPAAVRAVWPVRLRGPEGEAEIVCSVGARTTLGLFTVCPKSGQRGEAPRVFLRKLALLSGGSFTFPPRSAEAFGQGEKEGQGRSYQFGDERLTSVTSLPPPLCVSDPTHEDCDMAQEDAELRGESWRDIMRAAVVAGSSAAKLTLCSVEGKNAGVSTGQSQQEASSFRLTSVQPRQTVQLPGACLCLASLSTQPPFSSVSSKESAGSHSLTVSLSRLRATLSGLVVAGTTQGRLCIFLLLWDEESERRAEEATEHSSKKRACVNSPPSSSSSSSSSIQSPATSLLSSPRLLLLQVHEAHNFGANCVALTDLSGLGEDRETERESTKTVRLASVLLVSGGDDQDIVILHLRVFALCSAGASGVSRESSFTGEGTGKGKGGSRETGGDRDILSQIVASRRLQLAHASAVRGLAIPSFPFLFSAGWDQRLRVWRLDCGALKKGQEDTGKDRAGEGEVTQIQISENIADKVLASPIADVSSLDAWDVKTADLNQSSKKSSQQKLFRVAIAGGQGGVEVVELSCRLAEA</sequence>
<dbReference type="InterPro" id="IPR001680">
    <property type="entry name" value="WD40_rpt"/>
</dbReference>
<keyword evidence="2" id="KW-0963">Cytoplasm</keyword>